<feature type="binding site" evidence="5">
    <location>
        <position position="125"/>
    </location>
    <ligand>
        <name>substrate</name>
    </ligand>
</feature>
<evidence type="ECO:0000256" key="3">
    <source>
        <dbReference type="ARBA" id="ARBA00023235"/>
    </source>
</evidence>
<evidence type="ECO:0000256" key="1">
    <source>
        <dbReference type="ARBA" id="ARBA00009375"/>
    </source>
</evidence>
<dbReference type="Gene3D" id="3.30.70.580">
    <property type="entry name" value="Pseudouridine synthase I, catalytic domain, N-terminal subdomain"/>
    <property type="match status" value="1"/>
</dbReference>
<evidence type="ECO:0000256" key="5">
    <source>
        <dbReference type="PIRSR" id="PIRSR001430-2"/>
    </source>
</evidence>
<dbReference type="PIRSF" id="PIRSF001430">
    <property type="entry name" value="tRNA_psdUrid_synth"/>
    <property type="match status" value="1"/>
</dbReference>
<evidence type="ECO:0000256" key="6">
    <source>
        <dbReference type="RuleBase" id="RU003792"/>
    </source>
</evidence>
<keyword evidence="9" id="KW-1185">Reference proteome</keyword>
<dbReference type="STRING" id="361077.A0A151Z4V1"/>
<evidence type="ECO:0000259" key="7">
    <source>
        <dbReference type="Pfam" id="PF01416"/>
    </source>
</evidence>
<dbReference type="EMBL" id="LODT01000042">
    <property type="protein sequence ID" value="KYQ88992.1"/>
    <property type="molecule type" value="Genomic_DNA"/>
</dbReference>
<dbReference type="CDD" id="cd02570">
    <property type="entry name" value="PseudoU_synth_EcTruA"/>
    <property type="match status" value="1"/>
</dbReference>
<dbReference type="Proteomes" id="UP000076078">
    <property type="component" value="Unassembled WGS sequence"/>
</dbReference>
<evidence type="ECO:0000256" key="4">
    <source>
        <dbReference type="PIRSR" id="PIRSR001430-1"/>
    </source>
</evidence>
<protein>
    <recommendedName>
        <fullName evidence="6">tRNA pseudouridine synthase</fullName>
        <ecNumber evidence="6">5.4.99.12</ecNumber>
    </recommendedName>
</protein>
<dbReference type="HAMAP" id="MF_00171">
    <property type="entry name" value="TruA"/>
    <property type="match status" value="1"/>
</dbReference>
<comment type="catalytic activity">
    <reaction evidence="6">
        <text>uridine(38/39/40) in tRNA = pseudouridine(38/39/40) in tRNA</text>
        <dbReference type="Rhea" id="RHEA:22376"/>
        <dbReference type="Rhea" id="RHEA-COMP:10085"/>
        <dbReference type="Rhea" id="RHEA-COMP:10087"/>
        <dbReference type="ChEBI" id="CHEBI:65314"/>
        <dbReference type="ChEBI" id="CHEBI:65315"/>
        <dbReference type="EC" id="5.4.99.12"/>
    </reaction>
</comment>
<dbReference type="SUPFAM" id="SSF55120">
    <property type="entry name" value="Pseudouridine synthase"/>
    <property type="match status" value="1"/>
</dbReference>
<evidence type="ECO:0000313" key="8">
    <source>
        <dbReference type="EMBL" id="KYQ88992.1"/>
    </source>
</evidence>
<proteinExistence type="inferred from homology"/>
<comment type="caution">
    <text evidence="8">The sequence shown here is derived from an EMBL/GenBank/DDBJ whole genome shotgun (WGS) entry which is preliminary data.</text>
</comment>
<feature type="domain" description="Pseudouridine synthase I TruA alpha/beta" evidence="7">
    <location>
        <begin position="9"/>
        <end position="118"/>
    </location>
</feature>
<dbReference type="GO" id="GO:0003723">
    <property type="term" value="F:RNA binding"/>
    <property type="evidence" value="ECO:0007669"/>
    <property type="project" value="InterPro"/>
</dbReference>
<name>A0A151Z4V1_TIELA</name>
<evidence type="ECO:0000313" key="9">
    <source>
        <dbReference type="Proteomes" id="UP000076078"/>
    </source>
</evidence>
<dbReference type="GO" id="GO:0160147">
    <property type="term" value="F:tRNA pseudouridine(38-40) synthase activity"/>
    <property type="evidence" value="ECO:0007669"/>
    <property type="project" value="UniProtKB-EC"/>
</dbReference>
<sequence length="284" mass="32387">MCPRYKIILEYIGKGFTGWQKLKYEVEKKPVQLVLEEALEKLHRQKIKVYGSSRTDCGVSSTFQVAHFNVDRRLSKTGVEQKLLTPEQLVKSLNYNVDGYPVRIMSVEEVSDTFNSRFDAESRTYLYKILSNVTIPKHLPLSLVDKVWAVPTKDLNITLMKEAAERVFLGRHDFSSFRSSKCTSNKSIRTINSINILSLEQPLELSYNNAFKNSNHQYLGIEINARAFLHNQVRIMVSCLVEIGKGNLTIDQLIHIRDSKNRNLAPATAPPEPLTLVNVQYPSS</sequence>
<keyword evidence="3 6" id="KW-0413">Isomerase</keyword>
<dbReference type="OrthoDB" id="271910at2759"/>
<dbReference type="InterPro" id="IPR020103">
    <property type="entry name" value="PsdUridine_synth_cat_dom_sf"/>
</dbReference>
<reference evidence="8 9" key="1">
    <citation type="submission" date="2015-12" db="EMBL/GenBank/DDBJ databases">
        <title>Dictyostelia acquired genes for synthesis and detection of signals that induce cell-type specialization by lateral gene transfer from prokaryotes.</title>
        <authorList>
            <person name="Gloeckner G."/>
            <person name="Schaap P."/>
        </authorList>
    </citation>
    <scope>NUCLEOTIDE SEQUENCE [LARGE SCALE GENOMIC DNA]</scope>
    <source>
        <strain evidence="8 9">TK</strain>
    </source>
</reference>
<feature type="domain" description="Pseudouridine synthase I TruA alpha/beta" evidence="7">
    <location>
        <begin position="167"/>
        <end position="282"/>
    </location>
</feature>
<dbReference type="PANTHER" id="PTHR11142:SF0">
    <property type="entry name" value="TRNA PSEUDOURIDINE SYNTHASE-LIKE 1"/>
    <property type="match status" value="1"/>
</dbReference>
<dbReference type="GO" id="GO:0031119">
    <property type="term" value="P:tRNA pseudouridine synthesis"/>
    <property type="evidence" value="ECO:0007669"/>
    <property type="project" value="TreeGrafter"/>
</dbReference>
<dbReference type="InterPro" id="IPR020095">
    <property type="entry name" value="PsdUridine_synth_TruA_C"/>
</dbReference>
<dbReference type="Pfam" id="PF01416">
    <property type="entry name" value="PseudoU_synth_1"/>
    <property type="match status" value="2"/>
</dbReference>
<dbReference type="NCBIfam" id="TIGR00071">
    <property type="entry name" value="hisT_truA"/>
    <property type="match status" value="1"/>
</dbReference>
<dbReference type="InParanoid" id="A0A151Z4V1"/>
<keyword evidence="2 6" id="KW-0819">tRNA processing</keyword>
<evidence type="ECO:0000256" key="2">
    <source>
        <dbReference type="ARBA" id="ARBA00022694"/>
    </source>
</evidence>
<dbReference type="InterPro" id="IPR020094">
    <property type="entry name" value="TruA/RsuA/RluB/E/F_N"/>
</dbReference>
<feature type="active site" description="Nucleophile" evidence="4">
    <location>
        <position position="56"/>
    </location>
</feature>
<organism evidence="8 9">
    <name type="scientific">Tieghemostelium lacteum</name>
    <name type="common">Slime mold</name>
    <name type="synonym">Dictyostelium lacteum</name>
    <dbReference type="NCBI Taxonomy" id="361077"/>
    <lineage>
        <taxon>Eukaryota</taxon>
        <taxon>Amoebozoa</taxon>
        <taxon>Evosea</taxon>
        <taxon>Eumycetozoa</taxon>
        <taxon>Dictyostelia</taxon>
        <taxon>Dictyosteliales</taxon>
        <taxon>Raperosteliaceae</taxon>
        <taxon>Tieghemostelium</taxon>
    </lineage>
</organism>
<dbReference type="Gene3D" id="3.30.70.660">
    <property type="entry name" value="Pseudouridine synthase I, catalytic domain, C-terminal subdomain"/>
    <property type="match status" value="1"/>
</dbReference>
<accession>A0A151Z4V1</accession>
<dbReference type="InterPro" id="IPR020097">
    <property type="entry name" value="PsdUridine_synth_TruA_a/b_dom"/>
</dbReference>
<dbReference type="OMA" id="RKYSYHI"/>
<dbReference type="FunCoup" id="A0A151Z4V1">
    <property type="interactions" value="31"/>
</dbReference>
<dbReference type="EC" id="5.4.99.12" evidence="6"/>
<comment type="similarity">
    <text evidence="1 6">Belongs to the tRNA pseudouridine synthase TruA family.</text>
</comment>
<dbReference type="PANTHER" id="PTHR11142">
    <property type="entry name" value="PSEUDOURIDYLATE SYNTHASE"/>
    <property type="match status" value="1"/>
</dbReference>
<dbReference type="AlphaFoldDB" id="A0A151Z4V1"/>
<gene>
    <name evidence="8" type="ORF">DLAC_10208</name>
</gene>
<dbReference type="InterPro" id="IPR001406">
    <property type="entry name" value="PsdUridine_synth_TruA"/>
</dbReference>